<dbReference type="InterPro" id="IPR004159">
    <property type="entry name" value="Put_SAM_MeTrfase"/>
</dbReference>
<keyword evidence="1 3" id="KW-0489">Methyltransferase</keyword>
<reference evidence="4 5" key="1">
    <citation type="submission" date="2023-12" db="EMBL/GenBank/DDBJ databases">
        <title>A high-quality genome assembly for Dillenia turbinata (Dilleniales).</title>
        <authorList>
            <person name="Chanderbali A."/>
        </authorList>
    </citation>
    <scope>NUCLEOTIDE SEQUENCE [LARGE SCALE GENOMIC DNA]</scope>
    <source>
        <strain evidence="4">LSX21</strain>
        <tissue evidence="4">Leaf</tissue>
    </source>
</reference>
<dbReference type="EMBL" id="JBAMMX010000005">
    <property type="protein sequence ID" value="KAK6939950.1"/>
    <property type="molecule type" value="Genomic_DNA"/>
</dbReference>
<keyword evidence="3" id="KW-0735">Signal-anchor</keyword>
<proteinExistence type="inferred from homology"/>
<dbReference type="GO" id="GO:0008168">
    <property type="term" value="F:methyltransferase activity"/>
    <property type="evidence" value="ECO:0007669"/>
    <property type="project" value="UniProtKB-UniRule"/>
</dbReference>
<evidence type="ECO:0000256" key="1">
    <source>
        <dbReference type="ARBA" id="ARBA00022603"/>
    </source>
</evidence>
<dbReference type="AlphaFoldDB" id="A0AAN8VTH3"/>
<dbReference type="Pfam" id="PF03141">
    <property type="entry name" value="Methyltransf_29"/>
    <property type="match status" value="3"/>
</dbReference>
<dbReference type="GO" id="GO:0005802">
    <property type="term" value="C:trans-Golgi network"/>
    <property type="evidence" value="ECO:0007669"/>
    <property type="project" value="TreeGrafter"/>
</dbReference>
<keyword evidence="5" id="KW-1185">Reference proteome</keyword>
<evidence type="ECO:0000313" key="5">
    <source>
        <dbReference type="Proteomes" id="UP001370490"/>
    </source>
</evidence>
<name>A0AAN8VTH3_9MAGN</name>
<evidence type="ECO:0000256" key="3">
    <source>
        <dbReference type="RuleBase" id="RU366043"/>
    </source>
</evidence>
<keyword evidence="3" id="KW-0812">Transmembrane</keyword>
<evidence type="ECO:0000313" key="4">
    <source>
        <dbReference type="EMBL" id="KAK6939950.1"/>
    </source>
</evidence>
<organism evidence="4 5">
    <name type="scientific">Dillenia turbinata</name>
    <dbReference type="NCBI Taxonomy" id="194707"/>
    <lineage>
        <taxon>Eukaryota</taxon>
        <taxon>Viridiplantae</taxon>
        <taxon>Streptophyta</taxon>
        <taxon>Embryophyta</taxon>
        <taxon>Tracheophyta</taxon>
        <taxon>Spermatophyta</taxon>
        <taxon>Magnoliopsida</taxon>
        <taxon>eudicotyledons</taxon>
        <taxon>Gunneridae</taxon>
        <taxon>Pentapetalae</taxon>
        <taxon>Dilleniales</taxon>
        <taxon>Dilleniaceae</taxon>
        <taxon>Dillenia</taxon>
    </lineage>
</organism>
<evidence type="ECO:0000256" key="2">
    <source>
        <dbReference type="ARBA" id="ARBA00023180"/>
    </source>
</evidence>
<comment type="subcellular location">
    <subcellularLocation>
        <location evidence="3">Membrane</location>
        <topology evidence="3">Single-pass type II membrane protein</topology>
    </subcellularLocation>
</comment>
<comment type="caution">
    <text evidence="4">The sequence shown here is derived from an EMBL/GenBank/DDBJ whole genome shotgun (WGS) entry which is preliminary data.</text>
</comment>
<protein>
    <recommendedName>
        <fullName evidence="3">Methyltransferase</fullName>
        <ecNumber evidence="3">2.1.1.-</ecNumber>
    </recommendedName>
</protein>
<dbReference type="Proteomes" id="UP001370490">
    <property type="component" value="Unassembled WGS sequence"/>
</dbReference>
<keyword evidence="3" id="KW-0808">Transferase</keyword>
<dbReference type="PANTHER" id="PTHR10108:SF1144">
    <property type="entry name" value="METHYLTRANSFERASE PMT10-RELATED"/>
    <property type="match status" value="1"/>
</dbReference>
<dbReference type="GO" id="GO:0016020">
    <property type="term" value="C:membrane"/>
    <property type="evidence" value="ECO:0007669"/>
    <property type="project" value="UniProtKB-SubCell"/>
</dbReference>
<dbReference type="EC" id="2.1.1.-" evidence="3"/>
<comment type="similarity">
    <text evidence="3">Belongs to the methyltransferase superfamily.</text>
</comment>
<sequence>MIIEDLGTSNGLCNGEIGKGSSRWLCNGEGLRTYKRRKPNRPTSKTKLMQDERVFVDHNSLSTPDFMLLLEMNRMLRTGGYFAWMAESVLSLAEMKEGNIVIWQKPLNNSCYISHDPNIQPPMCDIDDDPDNVWFAAALKDFEFDAWVMNVVPVSGFNTWLIKYDHGLSGVMHDCPQDLKWNISNIVLEIDRIIRPSDHVYIHDKISVFSELEELAAAVRWWCVAHNTFEEPHANMRILIYYSAAPKCKNWSLAIPIFIYLGRMRYMFPWRRHNCKENTIAEP</sequence>
<accession>A0AAN8VTH3</accession>
<gene>
    <name evidence="4" type="ORF">RJ641_029481</name>
</gene>
<dbReference type="GO" id="GO:0005768">
    <property type="term" value="C:endosome"/>
    <property type="evidence" value="ECO:0007669"/>
    <property type="project" value="TreeGrafter"/>
</dbReference>
<dbReference type="GO" id="GO:0032259">
    <property type="term" value="P:methylation"/>
    <property type="evidence" value="ECO:0007669"/>
    <property type="project" value="UniProtKB-KW"/>
</dbReference>
<dbReference type="PANTHER" id="PTHR10108">
    <property type="entry name" value="SAM-DEPENDENT METHYLTRANSFERASE"/>
    <property type="match status" value="1"/>
</dbReference>
<keyword evidence="2 3" id="KW-0325">Glycoprotein</keyword>